<evidence type="ECO:0000256" key="7">
    <source>
        <dbReference type="SAM" id="MobiDB-lite"/>
    </source>
</evidence>
<dbReference type="InterPro" id="IPR005135">
    <property type="entry name" value="Endo/exonuclease/phosphatase"/>
</dbReference>
<dbReference type="GO" id="GO:0008081">
    <property type="term" value="F:phosphoric diester hydrolase activity"/>
    <property type="evidence" value="ECO:0007669"/>
    <property type="project" value="TreeGrafter"/>
</dbReference>
<evidence type="ECO:0000256" key="3">
    <source>
        <dbReference type="ARBA" id="ARBA00022801"/>
    </source>
</evidence>
<evidence type="ECO:0000256" key="5">
    <source>
        <dbReference type="PIRSR" id="PIRSR604808-2"/>
    </source>
</evidence>
<evidence type="ECO:0000256" key="4">
    <source>
        <dbReference type="ARBA" id="ARBA00022842"/>
    </source>
</evidence>
<feature type="region of interest" description="Disordered" evidence="7">
    <location>
        <begin position="1"/>
        <end position="36"/>
    </location>
</feature>
<dbReference type="OrthoDB" id="498125at2759"/>
<dbReference type="Pfam" id="PF03372">
    <property type="entry name" value="Exo_endo_phos"/>
    <property type="match status" value="1"/>
</dbReference>
<keyword evidence="9" id="KW-0540">Nuclease</keyword>
<keyword evidence="3" id="KW-0378">Hydrolase</keyword>
<feature type="domain" description="Endonuclease/exonuclease/phosphatase" evidence="8">
    <location>
        <begin position="53"/>
        <end position="201"/>
    </location>
</feature>
<evidence type="ECO:0000256" key="6">
    <source>
        <dbReference type="PIRSR" id="PIRSR604808-3"/>
    </source>
</evidence>
<keyword evidence="4 5" id="KW-0460">Magnesium</keyword>
<evidence type="ECO:0000256" key="1">
    <source>
        <dbReference type="ARBA" id="ARBA00007092"/>
    </source>
</evidence>
<keyword evidence="5" id="KW-0464">Manganese</keyword>
<dbReference type="PANTHER" id="PTHR22748">
    <property type="entry name" value="AP ENDONUCLEASE"/>
    <property type="match status" value="1"/>
</dbReference>
<dbReference type="Gene3D" id="3.60.10.10">
    <property type="entry name" value="Endonuclease/exonuclease/phosphatase"/>
    <property type="match status" value="1"/>
</dbReference>
<evidence type="ECO:0000259" key="8">
    <source>
        <dbReference type="Pfam" id="PF03372"/>
    </source>
</evidence>
<proteinExistence type="inferred from homology"/>
<keyword evidence="9" id="KW-0255">Endonuclease</keyword>
<name>A0A9P5NST6_GYMJU</name>
<keyword evidence="10" id="KW-1185">Reference proteome</keyword>
<comment type="caution">
    <text evidence="9">The sequence shown here is derived from an EMBL/GenBank/DDBJ whole genome shotgun (WGS) entry which is preliminary data.</text>
</comment>
<dbReference type="EMBL" id="JADNYJ010000022">
    <property type="protein sequence ID" value="KAF8905480.1"/>
    <property type="molecule type" value="Genomic_DNA"/>
</dbReference>
<sequence>MSLKRKSTGNPSTNAPKRPKKDFLARPAKNFTSRSSSTPFQFKAKAACSRLTTWNVNGIMSVDEKTLKKYLDEENPDVLILTETEYSKEGKPNIMSLKTHFKYQHWSPGPRPGYAGTAILSKSKPMKTTIGLPSWESESKGRYVELEFENVFIIGAYVPHAVTTSRYKKFVIQKHLEQLDPSKPVIWGGDFNCIMSKQALPGSTGTRCLMSGVKSIPRKKNTHTRARNMVHGN</sequence>
<feature type="binding site" evidence="5">
    <location>
        <position position="55"/>
    </location>
    <ligand>
        <name>Mg(2+)</name>
        <dbReference type="ChEBI" id="CHEBI:18420"/>
        <label>1</label>
    </ligand>
</feature>
<dbReference type="SUPFAM" id="SSF56219">
    <property type="entry name" value="DNase I-like"/>
    <property type="match status" value="1"/>
</dbReference>
<dbReference type="GO" id="GO:0046872">
    <property type="term" value="F:metal ion binding"/>
    <property type="evidence" value="ECO:0007669"/>
    <property type="project" value="UniProtKB-KW"/>
</dbReference>
<dbReference type="GO" id="GO:0008311">
    <property type="term" value="F:double-stranded DNA 3'-5' DNA exonuclease activity"/>
    <property type="evidence" value="ECO:0007669"/>
    <property type="project" value="TreeGrafter"/>
</dbReference>
<comment type="cofactor">
    <cofactor evidence="5">
        <name>Mg(2+)</name>
        <dbReference type="ChEBI" id="CHEBI:18420"/>
    </cofactor>
    <cofactor evidence="5">
        <name>Mn(2+)</name>
        <dbReference type="ChEBI" id="CHEBI:29035"/>
    </cofactor>
    <text evidence="5">Probably binds two magnesium or manganese ions per subunit.</text>
</comment>
<feature type="binding site" evidence="5">
    <location>
        <position position="192"/>
    </location>
    <ligand>
        <name>Mg(2+)</name>
        <dbReference type="ChEBI" id="CHEBI:18420"/>
        <label>1</label>
    </ligand>
</feature>
<evidence type="ECO:0000313" key="10">
    <source>
        <dbReference type="Proteomes" id="UP000724874"/>
    </source>
</evidence>
<dbReference type="GO" id="GO:0006284">
    <property type="term" value="P:base-excision repair"/>
    <property type="evidence" value="ECO:0007669"/>
    <property type="project" value="TreeGrafter"/>
</dbReference>
<organism evidence="9 10">
    <name type="scientific">Gymnopilus junonius</name>
    <name type="common">Spectacular rustgill mushroom</name>
    <name type="synonym">Gymnopilus spectabilis subsp. junonius</name>
    <dbReference type="NCBI Taxonomy" id="109634"/>
    <lineage>
        <taxon>Eukaryota</taxon>
        <taxon>Fungi</taxon>
        <taxon>Dikarya</taxon>
        <taxon>Basidiomycota</taxon>
        <taxon>Agaricomycotina</taxon>
        <taxon>Agaricomycetes</taxon>
        <taxon>Agaricomycetidae</taxon>
        <taxon>Agaricales</taxon>
        <taxon>Agaricineae</taxon>
        <taxon>Hymenogastraceae</taxon>
        <taxon>Gymnopilus</taxon>
    </lineage>
</organism>
<dbReference type="PANTHER" id="PTHR22748:SF6">
    <property type="entry name" value="DNA-(APURINIC OR APYRIMIDINIC SITE) ENDONUCLEASE"/>
    <property type="match status" value="1"/>
</dbReference>
<feature type="binding site" evidence="5">
    <location>
        <position position="83"/>
    </location>
    <ligand>
        <name>Mg(2+)</name>
        <dbReference type="ChEBI" id="CHEBI:18420"/>
        <label>1</label>
    </ligand>
</feature>
<keyword evidence="2 5" id="KW-0479">Metal-binding</keyword>
<protein>
    <submittedName>
        <fullName evidence="9">Endonuclease/exonuclease/phosphatase</fullName>
    </submittedName>
</protein>
<dbReference type="InterPro" id="IPR036691">
    <property type="entry name" value="Endo/exonu/phosph_ase_sf"/>
</dbReference>
<comment type="similarity">
    <text evidence="1">Belongs to the DNA repair enzymes AP/ExoA family.</text>
</comment>
<dbReference type="GO" id="GO:0005634">
    <property type="term" value="C:nucleus"/>
    <property type="evidence" value="ECO:0007669"/>
    <property type="project" value="TreeGrafter"/>
</dbReference>
<feature type="binding site" evidence="5">
    <location>
        <position position="190"/>
    </location>
    <ligand>
        <name>Mg(2+)</name>
        <dbReference type="ChEBI" id="CHEBI:18420"/>
        <label>1</label>
    </ligand>
</feature>
<dbReference type="Proteomes" id="UP000724874">
    <property type="component" value="Unassembled WGS sequence"/>
</dbReference>
<gene>
    <name evidence="9" type="ORF">CPB84DRAFT_1745430</name>
</gene>
<dbReference type="InterPro" id="IPR004808">
    <property type="entry name" value="AP_endonuc_1"/>
</dbReference>
<reference evidence="9" key="1">
    <citation type="submission" date="2020-11" db="EMBL/GenBank/DDBJ databases">
        <authorList>
            <consortium name="DOE Joint Genome Institute"/>
            <person name="Ahrendt S."/>
            <person name="Riley R."/>
            <person name="Andreopoulos W."/>
            <person name="LaButti K."/>
            <person name="Pangilinan J."/>
            <person name="Ruiz-duenas F.J."/>
            <person name="Barrasa J.M."/>
            <person name="Sanchez-Garcia M."/>
            <person name="Camarero S."/>
            <person name="Miyauchi S."/>
            <person name="Serrano A."/>
            <person name="Linde D."/>
            <person name="Babiker R."/>
            <person name="Drula E."/>
            <person name="Ayuso-Fernandez I."/>
            <person name="Pacheco R."/>
            <person name="Padilla G."/>
            <person name="Ferreira P."/>
            <person name="Barriuso J."/>
            <person name="Kellner H."/>
            <person name="Castanera R."/>
            <person name="Alfaro M."/>
            <person name="Ramirez L."/>
            <person name="Pisabarro A.G."/>
            <person name="Kuo A."/>
            <person name="Tritt A."/>
            <person name="Lipzen A."/>
            <person name="He G."/>
            <person name="Yan M."/>
            <person name="Ng V."/>
            <person name="Cullen D."/>
            <person name="Martin F."/>
            <person name="Rosso M.-N."/>
            <person name="Henrissat B."/>
            <person name="Hibbett D."/>
            <person name="Martinez A.T."/>
            <person name="Grigoriev I.V."/>
        </authorList>
    </citation>
    <scope>NUCLEOTIDE SEQUENCE</scope>
    <source>
        <strain evidence="9">AH 44721</strain>
    </source>
</reference>
<evidence type="ECO:0000313" key="9">
    <source>
        <dbReference type="EMBL" id="KAF8905480.1"/>
    </source>
</evidence>
<feature type="site" description="Transition state stabilizer" evidence="6">
    <location>
        <position position="192"/>
    </location>
</feature>
<dbReference type="AlphaFoldDB" id="A0A9P5NST6"/>
<dbReference type="GO" id="GO:0003906">
    <property type="term" value="F:DNA-(apurinic or apyrimidinic site) endonuclease activity"/>
    <property type="evidence" value="ECO:0007669"/>
    <property type="project" value="TreeGrafter"/>
</dbReference>
<accession>A0A9P5NST6</accession>
<evidence type="ECO:0000256" key="2">
    <source>
        <dbReference type="ARBA" id="ARBA00022723"/>
    </source>
</evidence>